<gene>
    <name evidence="9" type="ORF">BGZ99_005439</name>
</gene>
<comment type="subcellular location">
    <subcellularLocation>
        <location evidence="1">Nucleus inner membrane</location>
        <topology evidence="1">Multi-pass membrane protein</topology>
    </subcellularLocation>
</comment>
<name>A0A9P6REU5_9FUNG</name>
<protein>
    <recommendedName>
        <fullName evidence="8">Ima1 N-terminal domain-containing protein</fullName>
    </recommendedName>
</protein>
<dbReference type="Pfam" id="PF09779">
    <property type="entry name" value="Ima1_N"/>
    <property type="match status" value="1"/>
</dbReference>
<keyword evidence="3 7" id="KW-1133">Transmembrane helix</keyword>
<comment type="caution">
    <text evidence="9">The sequence shown here is derived from an EMBL/GenBank/DDBJ whole genome shotgun (WGS) entry which is preliminary data.</text>
</comment>
<dbReference type="InterPro" id="IPR018617">
    <property type="entry name" value="Ima1_N"/>
</dbReference>
<feature type="transmembrane region" description="Helical" evidence="7">
    <location>
        <begin position="209"/>
        <end position="228"/>
    </location>
</feature>
<dbReference type="EMBL" id="JAAAIP010000351">
    <property type="protein sequence ID" value="KAG0318817.1"/>
    <property type="molecule type" value="Genomic_DNA"/>
</dbReference>
<evidence type="ECO:0000256" key="1">
    <source>
        <dbReference type="ARBA" id="ARBA00004473"/>
    </source>
</evidence>
<dbReference type="OrthoDB" id="5966927at2759"/>
<evidence type="ECO:0000313" key="9">
    <source>
        <dbReference type="EMBL" id="KAG0318817.1"/>
    </source>
</evidence>
<evidence type="ECO:0000256" key="6">
    <source>
        <dbReference type="SAM" id="MobiDB-lite"/>
    </source>
</evidence>
<dbReference type="GO" id="GO:0034506">
    <property type="term" value="C:chromosome, centromeric core domain"/>
    <property type="evidence" value="ECO:0007669"/>
    <property type="project" value="TreeGrafter"/>
</dbReference>
<feature type="region of interest" description="Disordered" evidence="6">
    <location>
        <begin position="243"/>
        <end position="263"/>
    </location>
</feature>
<evidence type="ECO:0000256" key="2">
    <source>
        <dbReference type="ARBA" id="ARBA00022692"/>
    </source>
</evidence>
<feature type="transmembrane region" description="Helical" evidence="7">
    <location>
        <begin position="590"/>
        <end position="606"/>
    </location>
</feature>
<feature type="domain" description="Ima1 N-terminal" evidence="8">
    <location>
        <begin position="3"/>
        <end position="81"/>
    </location>
</feature>
<feature type="compositionally biased region" description="Low complexity" evidence="6">
    <location>
        <begin position="243"/>
        <end position="255"/>
    </location>
</feature>
<sequence length="774" mass="86369">MYDSSLNEDVTEKIAHSLKRTKKNQPNQDDLFCDICNMHQRVVYQLLSNYIPDEDDENYTAYYDNADSYRQQLEERYPLACLLGISAPSNHRVLALPSQFINATGSWTLRNTTEAMLKINISSLLLRPSSSAQLLQSLSGAERSALAVTALAGVSIMGLFWDPLEFAIQRAPQKRTRTRRHYAWARMSAAPLLLLQLVGMFSWASRQELTWMSGLLLVLHISFLWAFLSGRRIQEPIGLKFDNTATRTSNSNTTRNLDRHQRDVEKQANAETLAATTPLSRHTVHSTDDLDFPGSGTAFEFASSRPSSPDINEMNWSPRKPGAAPSSRLPAAFGSYRDSSFRERQESTLQGGTQGWTGNAGSFHGQQPAVQSGYPSSSVDSKFRARAYQPSPLADPSFVTNMGLSNMSLGEMFGFPSAKFQPPENHFAHRSQRQPGDKDVDAWSYRKPGTSETLGRGRSMRHRAATRSRFSVNADMDMDDEDEEEEEDEAVMGSRSALGMRRESTDFDADADSQLLSAFGRSSATDLGWGSAATEGREPFAAQRYFPQGRETGLEDNFFGIVKIVDDYLPPQEGPRTIAARNLMLKKRMARRWVIALLLCRSSVMWKALDKWPSGLDWTLQLVYVGLMLHATAFWIVDEYRAMRRFFDKTAPSDSKKGSRSTADPFEPTALDKVCSHALLLLLATRTLNLGWILSDKVAQSQGWMASGGQDVMDWSLRVIRGVAPWIHGHDTAEAVAWQAGWTLDGMTVALLVVLMTCGAGPVARLRPMQQQAR</sequence>
<dbReference type="GO" id="GO:0044732">
    <property type="term" value="C:mitotic spindle pole body"/>
    <property type="evidence" value="ECO:0007669"/>
    <property type="project" value="TreeGrafter"/>
</dbReference>
<dbReference type="AlphaFoldDB" id="A0A9P6REU5"/>
<feature type="transmembrane region" description="Helical" evidence="7">
    <location>
        <begin position="182"/>
        <end position="203"/>
    </location>
</feature>
<feature type="compositionally biased region" description="Acidic residues" evidence="6">
    <location>
        <begin position="476"/>
        <end position="490"/>
    </location>
</feature>
<evidence type="ECO:0000259" key="8">
    <source>
        <dbReference type="Pfam" id="PF09779"/>
    </source>
</evidence>
<feature type="region of interest" description="Disordered" evidence="6">
    <location>
        <begin position="275"/>
        <end position="378"/>
    </location>
</feature>
<feature type="transmembrane region" description="Helical" evidence="7">
    <location>
        <begin position="618"/>
        <end position="637"/>
    </location>
</feature>
<keyword evidence="4 7" id="KW-0472">Membrane</keyword>
<evidence type="ECO:0000256" key="7">
    <source>
        <dbReference type="SAM" id="Phobius"/>
    </source>
</evidence>
<evidence type="ECO:0000313" key="10">
    <source>
        <dbReference type="Proteomes" id="UP000738325"/>
    </source>
</evidence>
<dbReference type="PANTHER" id="PTHR28538:SF1">
    <property type="entry name" value="INTEGRAL INNER NUCLEAR MEMBRANE PROTEIN IMA1"/>
    <property type="match status" value="1"/>
</dbReference>
<dbReference type="GO" id="GO:0034992">
    <property type="term" value="C:microtubule organizing center attachment site"/>
    <property type="evidence" value="ECO:0007669"/>
    <property type="project" value="TreeGrafter"/>
</dbReference>
<dbReference type="InterPro" id="IPR042321">
    <property type="entry name" value="Ima1"/>
</dbReference>
<reference evidence="9" key="1">
    <citation type="journal article" date="2020" name="Fungal Divers.">
        <title>Resolving the Mortierellaceae phylogeny through synthesis of multi-gene phylogenetics and phylogenomics.</title>
        <authorList>
            <person name="Vandepol N."/>
            <person name="Liber J."/>
            <person name="Desiro A."/>
            <person name="Na H."/>
            <person name="Kennedy M."/>
            <person name="Barry K."/>
            <person name="Grigoriev I.V."/>
            <person name="Miller A.N."/>
            <person name="O'Donnell K."/>
            <person name="Stajich J.E."/>
            <person name="Bonito G."/>
        </authorList>
    </citation>
    <scope>NUCLEOTIDE SEQUENCE</scope>
    <source>
        <strain evidence="9">REB-010B</strain>
    </source>
</reference>
<dbReference type="PANTHER" id="PTHR28538">
    <property type="entry name" value="INTEGRAL INNER NUCLEAR MEMBRANE PROTEIN IMA1"/>
    <property type="match status" value="1"/>
</dbReference>
<keyword evidence="5" id="KW-0539">Nucleus</keyword>
<organism evidence="9 10">
    <name type="scientific">Dissophora globulifera</name>
    <dbReference type="NCBI Taxonomy" id="979702"/>
    <lineage>
        <taxon>Eukaryota</taxon>
        <taxon>Fungi</taxon>
        <taxon>Fungi incertae sedis</taxon>
        <taxon>Mucoromycota</taxon>
        <taxon>Mortierellomycotina</taxon>
        <taxon>Mortierellomycetes</taxon>
        <taxon>Mortierellales</taxon>
        <taxon>Mortierellaceae</taxon>
        <taxon>Dissophora</taxon>
    </lineage>
</organism>
<accession>A0A9P6REU5</accession>
<evidence type="ECO:0000256" key="5">
    <source>
        <dbReference type="ARBA" id="ARBA00023242"/>
    </source>
</evidence>
<feature type="compositionally biased region" description="Polar residues" evidence="6">
    <location>
        <begin position="347"/>
        <end position="378"/>
    </location>
</feature>
<feature type="region of interest" description="Disordered" evidence="6">
    <location>
        <begin position="425"/>
        <end position="464"/>
    </location>
</feature>
<feature type="region of interest" description="Disordered" evidence="6">
    <location>
        <begin position="476"/>
        <end position="497"/>
    </location>
</feature>
<dbReference type="Proteomes" id="UP000738325">
    <property type="component" value="Unassembled WGS sequence"/>
</dbReference>
<evidence type="ECO:0000256" key="4">
    <source>
        <dbReference type="ARBA" id="ARBA00023136"/>
    </source>
</evidence>
<keyword evidence="10" id="KW-1185">Reference proteome</keyword>
<evidence type="ECO:0000256" key="3">
    <source>
        <dbReference type="ARBA" id="ARBA00022989"/>
    </source>
</evidence>
<feature type="transmembrane region" description="Helical" evidence="7">
    <location>
        <begin position="144"/>
        <end position="161"/>
    </location>
</feature>
<dbReference type="GO" id="GO:0005637">
    <property type="term" value="C:nuclear inner membrane"/>
    <property type="evidence" value="ECO:0007669"/>
    <property type="project" value="UniProtKB-SubCell"/>
</dbReference>
<dbReference type="GO" id="GO:0071765">
    <property type="term" value="P:nuclear inner membrane organization"/>
    <property type="evidence" value="ECO:0007669"/>
    <property type="project" value="InterPro"/>
</dbReference>
<proteinExistence type="predicted"/>
<keyword evidence="2 7" id="KW-0812">Transmembrane</keyword>